<dbReference type="EMBL" id="LBMM01012023">
    <property type="protein sequence ID" value="KMQ86475.1"/>
    <property type="molecule type" value="Genomic_DNA"/>
</dbReference>
<organism evidence="2 3">
    <name type="scientific">Lasius niger</name>
    <name type="common">Black garden ant</name>
    <dbReference type="NCBI Taxonomy" id="67767"/>
    <lineage>
        <taxon>Eukaryota</taxon>
        <taxon>Metazoa</taxon>
        <taxon>Ecdysozoa</taxon>
        <taxon>Arthropoda</taxon>
        <taxon>Hexapoda</taxon>
        <taxon>Insecta</taxon>
        <taxon>Pterygota</taxon>
        <taxon>Neoptera</taxon>
        <taxon>Endopterygota</taxon>
        <taxon>Hymenoptera</taxon>
        <taxon>Apocrita</taxon>
        <taxon>Aculeata</taxon>
        <taxon>Formicoidea</taxon>
        <taxon>Formicidae</taxon>
        <taxon>Formicinae</taxon>
        <taxon>Lasius</taxon>
        <taxon>Lasius</taxon>
    </lineage>
</organism>
<keyword evidence="3" id="KW-1185">Reference proteome</keyword>
<feature type="compositionally biased region" description="Polar residues" evidence="1">
    <location>
        <begin position="1"/>
        <end position="10"/>
    </location>
</feature>
<name>A0A0J7N1E4_LASNI</name>
<evidence type="ECO:0000313" key="2">
    <source>
        <dbReference type="EMBL" id="KMQ86475.1"/>
    </source>
</evidence>
<comment type="caution">
    <text evidence="2">The sequence shown here is derived from an EMBL/GenBank/DDBJ whole genome shotgun (WGS) entry which is preliminary data.</text>
</comment>
<dbReference type="AlphaFoldDB" id="A0A0J7N1E4"/>
<gene>
    <name evidence="2" type="ORF">RF55_14526</name>
</gene>
<feature type="region of interest" description="Disordered" evidence="1">
    <location>
        <begin position="76"/>
        <end position="124"/>
    </location>
</feature>
<evidence type="ECO:0000313" key="3">
    <source>
        <dbReference type="Proteomes" id="UP000036403"/>
    </source>
</evidence>
<protein>
    <submittedName>
        <fullName evidence="2">Gag protein</fullName>
    </submittedName>
</protein>
<reference evidence="2 3" key="1">
    <citation type="submission" date="2015-04" db="EMBL/GenBank/DDBJ databases">
        <title>Lasius niger genome sequencing.</title>
        <authorList>
            <person name="Konorov E.A."/>
            <person name="Nikitin M.A."/>
            <person name="Kirill M.V."/>
            <person name="Chang P."/>
        </authorList>
    </citation>
    <scope>NUCLEOTIDE SEQUENCE [LARGE SCALE GENOMIC DNA]</scope>
    <source>
        <tissue evidence="2">Whole</tissue>
    </source>
</reference>
<accession>A0A0J7N1E4</accession>
<feature type="compositionally biased region" description="Basic and acidic residues" evidence="1">
    <location>
        <begin position="24"/>
        <end position="37"/>
    </location>
</feature>
<proteinExistence type="predicted"/>
<dbReference type="PaxDb" id="67767-A0A0J7N1E4"/>
<evidence type="ECO:0000256" key="1">
    <source>
        <dbReference type="SAM" id="MobiDB-lite"/>
    </source>
</evidence>
<feature type="compositionally biased region" description="Basic and acidic residues" evidence="1">
    <location>
        <begin position="76"/>
        <end position="92"/>
    </location>
</feature>
<dbReference type="Proteomes" id="UP000036403">
    <property type="component" value="Unassembled WGS sequence"/>
</dbReference>
<sequence>MVTAPSSPMNISPPRSPVKRIKSPNKEEEISKGKKPSEAGIGKPTTEGRYATLVATILRQVGILLDSRLATIEERLPPERSFRPPLKGDGKAAKGQGSGPKIISNVVITPAPQTKGKGGKKGGN</sequence>
<dbReference type="OrthoDB" id="7492418at2759"/>
<feature type="region of interest" description="Disordered" evidence="1">
    <location>
        <begin position="1"/>
        <end position="45"/>
    </location>
</feature>